<protein>
    <submittedName>
        <fullName evidence="1">Twin-arginine translocation pathway signal</fullName>
    </submittedName>
</protein>
<gene>
    <name evidence="1" type="ORF">CR492_01100</name>
</gene>
<dbReference type="Proteomes" id="UP000236286">
    <property type="component" value="Unassembled WGS sequence"/>
</dbReference>
<dbReference type="EMBL" id="PDZR01000001">
    <property type="protein sequence ID" value="PNG28016.1"/>
    <property type="molecule type" value="Genomic_DNA"/>
</dbReference>
<comment type="caution">
    <text evidence="1">The sequence shown here is derived from an EMBL/GenBank/DDBJ whole genome shotgun (WGS) entry which is preliminary data.</text>
</comment>
<accession>A0A2J7TML2</accession>
<evidence type="ECO:0000313" key="1">
    <source>
        <dbReference type="EMBL" id="PNG28016.1"/>
    </source>
</evidence>
<organism evidence="1 2">
    <name type="scientific">Methylocella silvestris</name>
    <dbReference type="NCBI Taxonomy" id="199596"/>
    <lineage>
        <taxon>Bacteria</taxon>
        <taxon>Pseudomonadati</taxon>
        <taxon>Pseudomonadota</taxon>
        <taxon>Alphaproteobacteria</taxon>
        <taxon>Hyphomicrobiales</taxon>
        <taxon>Beijerinckiaceae</taxon>
        <taxon>Methylocella</taxon>
    </lineage>
</organism>
<dbReference type="OrthoDB" id="4929908at2"/>
<dbReference type="AlphaFoldDB" id="A0A2J7TML2"/>
<sequence>MDRRRFIAGSASASAAIFISGAAIIHPGEAWGLEVKTLAPATMQTLVKAARDIYPHDRLSDKYYALAVKGYDAKAAEKPELKALIEGGVADLDSRAMARHGVRYVEIGWEAPRVAILKEIEDGPFFIMIRSGLVVGLYNQKEIWPLFGYEGESASEGGYINRGFNDLNWL</sequence>
<reference evidence="1 2" key="1">
    <citation type="submission" date="2017-10" db="EMBL/GenBank/DDBJ databases">
        <title>Genome announcement of Methylocella silvestris TVC from permafrost.</title>
        <authorList>
            <person name="Wang J."/>
            <person name="Geng K."/>
            <person name="Ul-Haque F."/>
            <person name="Crombie A.T."/>
            <person name="Street L.E."/>
            <person name="Wookey P.A."/>
            <person name="Murrell J.C."/>
            <person name="Pratscher J."/>
        </authorList>
    </citation>
    <scope>NUCLEOTIDE SEQUENCE [LARGE SCALE GENOMIC DNA]</scope>
    <source>
        <strain evidence="1 2">TVC</strain>
    </source>
</reference>
<proteinExistence type="predicted"/>
<evidence type="ECO:0000313" key="2">
    <source>
        <dbReference type="Proteomes" id="UP000236286"/>
    </source>
</evidence>
<name>A0A2J7TML2_METSI</name>